<dbReference type="Pfam" id="PF11759">
    <property type="entry name" value="KRTAP"/>
    <property type="match status" value="1"/>
</dbReference>
<dbReference type="GO" id="GO:0005829">
    <property type="term" value="C:cytosol"/>
    <property type="evidence" value="ECO:0007669"/>
    <property type="project" value="UniProtKB-ARBA"/>
</dbReference>
<dbReference type="Proteomes" id="UP000011080">
    <property type="component" value="Unassembled WGS sequence"/>
</dbReference>
<evidence type="ECO:0000313" key="4">
    <source>
        <dbReference type="Proteomes" id="UP000011080"/>
    </source>
</evidence>
<organism evidence="3 4">
    <name type="scientific">Bos mutus</name>
    <name type="common">wild yak</name>
    <dbReference type="NCBI Taxonomy" id="72004"/>
    <lineage>
        <taxon>Eukaryota</taxon>
        <taxon>Metazoa</taxon>
        <taxon>Chordata</taxon>
        <taxon>Craniata</taxon>
        <taxon>Vertebrata</taxon>
        <taxon>Euteleostomi</taxon>
        <taxon>Mammalia</taxon>
        <taxon>Eutheria</taxon>
        <taxon>Laurasiatheria</taxon>
        <taxon>Artiodactyla</taxon>
        <taxon>Ruminantia</taxon>
        <taxon>Pecora</taxon>
        <taxon>Bovidae</taxon>
        <taxon>Bovinae</taxon>
        <taxon>Bos</taxon>
    </lineage>
</organism>
<keyword evidence="2" id="KW-0416">Keratin</keyword>
<gene>
    <name evidence="3" type="ORF">M91_08911</name>
</gene>
<dbReference type="InterPro" id="IPR021743">
    <property type="entry name" value="KRTAP_type8/19/20/21/22"/>
</dbReference>
<evidence type="ECO:0000256" key="1">
    <source>
        <dbReference type="ARBA" id="ARBA00022737"/>
    </source>
</evidence>
<reference evidence="3 4" key="1">
    <citation type="journal article" date="2012" name="Nat. Genet.">
        <title>The yak genome and adaptation to life at high altitude.</title>
        <authorList>
            <person name="Qiu Q."/>
            <person name="Zhang G."/>
            <person name="Ma T."/>
            <person name="Qian W."/>
            <person name="Wang J."/>
            <person name="Ye Z."/>
            <person name="Cao C."/>
            <person name="Hu Q."/>
            <person name="Kim J."/>
            <person name="Larkin D.M."/>
            <person name="Auvil L."/>
            <person name="Capitanu B."/>
            <person name="Ma J."/>
            <person name="Lewin H.A."/>
            <person name="Qian X."/>
            <person name="Lang Y."/>
            <person name="Zhou R."/>
            <person name="Wang L."/>
            <person name="Wang K."/>
            <person name="Xia J."/>
            <person name="Liao S."/>
            <person name="Pan S."/>
            <person name="Lu X."/>
            <person name="Hou H."/>
            <person name="Wang Y."/>
            <person name="Zang X."/>
            <person name="Yin Y."/>
            <person name="Ma H."/>
            <person name="Zhang J."/>
            <person name="Wang Z."/>
            <person name="Zhang Y."/>
            <person name="Zhang D."/>
            <person name="Yonezawa T."/>
            <person name="Hasegawa M."/>
            <person name="Zhong Y."/>
            <person name="Liu W."/>
            <person name="Zhang Y."/>
            <person name="Huang Z."/>
            <person name="Zhang S."/>
            <person name="Long R."/>
            <person name="Yang H."/>
            <person name="Wang J."/>
            <person name="Lenstra J.A."/>
            <person name="Cooper D.N."/>
            <person name="Wu Y."/>
            <person name="Wang J."/>
            <person name="Shi P."/>
            <person name="Wang J."/>
            <person name="Liu J."/>
        </authorList>
    </citation>
    <scope>NUCLEOTIDE SEQUENCE [LARGE SCALE GENOMIC DNA]</scope>
    <source>
        <strain evidence="4">yakQH1</strain>
    </source>
</reference>
<dbReference type="EMBL" id="JH884101">
    <property type="protein sequence ID" value="ELR45512.1"/>
    <property type="molecule type" value="Genomic_DNA"/>
</dbReference>
<dbReference type="AlphaFoldDB" id="L8HR41"/>
<keyword evidence="1" id="KW-0677">Repeat</keyword>
<name>L8HR41_9CETA</name>
<dbReference type="GO" id="GO:0005882">
    <property type="term" value="C:intermediate filament"/>
    <property type="evidence" value="ECO:0007669"/>
    <property type="project" value="UniProtKB-KW"/>
</dbReference>
<proteinExistence type="predicted"/>
<evidence type="ECO:0000313" key="3">
    <source>
        <dbReference type="EMBL" id="ELR45512.1"/>
    </source>
</evidence>
<feature type="non-terminal residue" evidence="3">
    <location>
        <position position="1"/>
    </location>
</feature>
<sequence length="44" mass="4669">SNYHSGLGYGNGHLGCGSDCGFGGSGYSCCHPSCYGRFWFCGFY</sequence>
<dbReference type="PANTHER" id="PTHR39653:SF6">
    <property type="entry name" value="KERATIN-ASSOCIATED PROTEIN 20-2"/>
    <property type="match status" value="1"/>
</dbReference>
<dbReference type="InterPro" id="IPR052878">
    <property type="entry name" value="KRTAP_matrix"/>
</dbReference>
<dbReference type="PANTHER" id="PTHR39653">
    <property type="entry name" value="KERATIN-ASSOCIATED PROTEIN 20-2"/>
    <property type="match status" value="1"/>
</dbReference>
<accession>L8HR41</accession>
<evidence type="ECO:0000256" key="2">
    <source>
        <dbReference type="ARBA" id="ARBA00022744"/>
    </source>
</evidence>
<protein>
    <submittedName>
        <fullName evidence="3">Uncharacterized protein</fullName>
    </submittedName>
</protein>